<name>A0ABQ8UJ93_9EUKA</name>
<comment type="caution">
    <text evidence="5">The sequence shown here is derived from an EMBL/GenBank/DDBJ whole genome shotgun (WGS) entry which is preliminary data.</text>
</comment>
<evidence type="ECO:0000256" key="4">
    <source>
        <dbReference type="RuleBase" id="RU364105"/>
    </source>
</evidence>
<keyword evidence="3 4" id="KW-0687">Ribonucleoprotein</keyword>
<sequence>MLSTKGKIVKPKGVVADAFETSVAQALVDLEHGPSDLAADLKNLHITGAKEIPTVGGQKALVMFVPVPLLKLFQKISTQLIPELEKKFGHHVVIIGQRRCLALPVRGRKLKQPRPRSRTLTAIHEAILDDIAHPVEIVGKRIRIHLDGKKQYKIHLDPKEKANVEHKLDTFRSIYRTLTGKDAVFEFPQ</sequence>
<accession>A0ABQ8UJ93</accession>
<keyword evidence="2 4" id="KW-0689">Ribosomal protein</keyword>
<organism evidence="5 6">
    <name type="scientific">Paratrimastix pyriformis</name>
    <dbReference type="NCBI Taxonomy" id="342808"/>
    <lineage>
        <taxon>Eukaryota</taxon>
        <taxon>Metamonada</taxon>
        <taxon>Preaxostyla</taxon>
        <taxon>Paratrimastigidae</taxon>
        <taxon>Paratrimastix</taxon>
    </lineage>
</organism>
<dbReference type="GO" id="GO:0005840">
    <property type="term" value="C:ribosome"/>
    <property type="evidence" value="ECO:0007669"/>
    <property type="project" value="UniProtKB-KW"/>
</dbReference>
<dbReference type="PANTHER" id="PTHR11278:SF0">
    <property type="entry name" value="SMALL RIBOSOMAL SUBUNIT PROTEIN ES7"/>
    <property type="match status" value="1"/>
</dbReference>
<evidence type="ECO:0000256" key="3">
    <source>
        <dbReference type="ARBA" id="ARBA00023274"/>
    </source>
</evidence>
<reference evidence="5" key="1">
    <citation type="journal article" date="2022" name="bioRxiv">
        <title>Genomics of Preaxostyla Flagellates Illuminates Evolutionary Transitions and the Path Towards Mitochondrial Loss.</title>
        <authorList>
            <person name="Novak L.V.F."/>
            <person name="Treitli S.C."/>
            <person name="Pyrih J."/>
            <person name="Halakuc P."/>
            <person name="Pipaliya S.V."/>
            <person name="Vacek V."/>
            <person name="Brzon O."/>
            <person name="Soukal P."/>
            <person name="Eme L."/>
            <person name="Dacks J.B."/>
            <person name="Karnkowska A."/>
            <person name="Elias M."/>
            <person name="Hampl V."/>
        </authorList>
    </citation>
    <scope>NUCLEOTIDE SEQUENCE</scope>
    <source>
        <strain evidence="5">RCP-MX</strain>
    </source>
</reference>
<proteinExistence type="inferred from homology"/>
<evidence type="ECO:0000313" key="5">
    <source>
        <dbReference type="EMBL" id="KAJ4459284.1"/>
    </source>
</evidence>
<evidence type="ECO:0000256" key="1">
    <source>
        <dbReference type="ARBA" id="ARBA00007820"/>
    </source>
</evidence>
<keyword evidence="6" id="KW-1185">Reference proteome</keyword>
<dbReference type="PANTHER" id="PTHR11278">
    <property type="entry name" value="40S RIBOSOMAL PROTEIN S7"/>
    <property type="match status" value="1"/>
</dbReference>
<evidence type="ECO:0000313" key="6">
    <source>
        <dbReference type="Proteomes" id="UP001141327"/>
    </source>
</evidence>
<evidence type="ECO:0000256" key="2">
    <source>
        <dbReference type="ARBA" id="ARBA00022980"/>
    </source>
</evidence>
<protein>
    <recommendedName>
        <fullName evidence="4">40S ribosomal protein S7</fullName>
    </recommendedName>
</protein>
<dbReference type="InterPro" id="IPR000554">
    <property type="entry name" value="Ribosomal_eS7"/>
</dbReference>
<gene>
    <name evidence="5" type="ORF">PAPYR_4824</name>
</gene>
<dbReference type="Proteomes" id="UP001141327">
    <property type="component" value="Unassembled WGS sequence"/>
</dbReference>
<dbReference type="EMBL" id="JAPMOS010000021">
    <property type="protein sequence ID" value="KAJ4459284.1"/>
    <property type="molecule type" value="Genomic_DNA"/>
</dbReference>
<comment type="similarity">
    <text evidence="1 4">Belongs to the eukaryotic ribosomal protein eS7 family.</text>
</comment>
<dbReference type="Pfam" id="PF01251">
    <property type="entry name" value="Ribosomal_S7e"/>
    <property type="match status" value="1"/>
</dbReference>